<accession>A0A1G8SVW4</accession>
<evidence type="ECO:0000256" key="1">
    <source>
        <dbReference type="SAM" id="Coils"/>
    </source>
</evidence>
<dbReference type="STRING" id="890420.SAMN05216226_102171"/>
<feature type="region of interest" description="Disordered" evidence="2">
    <location>
        <begin position="1"/>
        <end position="35"/>
    </location>
</feature>
<organism evidence="4 5">
    <name type="scientific">Halovenus aranensis</name>
    <dbReference type="NCBI Taxonomy" id="890420"/>
    <lineage>
        <taxon>Archaea</taxon>
        <taxon>Methanobacteriati</taxon>
        <taxon>Methanobacteriota</taxon>
        <taxon>Stenosarchaea group</taxon>
        <taxon>Halobacteria</taxon>
        <taxon>Halobacteriales</taxon>
        <taxon>Haloarculaceae</taxon>
        <taxon>Halovenus</taxon>
    </lineage>
</organism>
<feature type="region of interest" description="Disordered" evidence="2">
    <location>
        <begin position="281"/>
        <end position="319"/>
    </location>
</feature>
<dbReference type="OrthoDB" id="385480at2157"/>
<evidence type="ECO:0000313" key="5">
    <source>
        <dbReference type="Proteomes" id="UP000198856"/>
    </source>
</evidence>
<keyword evidence="3" id="KW-0472">Membrane</keyword>
<sequence length="319" mass="35829">MNQASTTTNKRFVGQPNQDLDEISDPHTIEDDSKTSLTERIRNNWIKAAFGTVFGVVGLAIALTYTSSLYPELAGNRYVRLGVPLLLWTALIAYAADQRRLGLLSGYDWLVLSTEDGPVRFVGEAHTEGTPTFVPYKGFDRLGRPRGPYTVEEVNERLPDTISNHTTDADDPARIRLHPAFVQLASTDLGHVITQETTALASDYPASEATHHAPEPELIRQGVSEELKRTIEQEREEVQQLRDEMEMMRRQLQNAKDNGAKTTEEMMEEFLEFYERIEVASSRSRTNVDTATNGDMPVGDTALQTRMNQVEQEVTPDDD</sequence>
<reference evidence="4 5" key="1">
    <citation type="submission" date="2016-10" db="EMBL/GenBank/DDBJ databases">
        <authorList>
            <person name="de Groot N.N."/>
        </authorList>
    </citation>
    <scope>NUCLEOTIDE SEQUENCE [LARGE SCALE GENOMIC DNA]</scope>
    <source>
        <strain evidence="4 5">IBRC-M10015</strain>
    </source>
</reference>
<name>A0A1G8SVW4_9EURY</name>
<keyword evidence="3" id="KW-0812">Transmembrane</keyword>
<dbReference type="Proteomes" id="UP000198856">
    <property type="component" value="Unassembled WGS sequence"/>
</dbReference>
<dbReference type="EMBL" id="FNFC01000002">
    <property type="protein sequence ID" value="SDJ33331.1"/>
    <property type="molecule type" value="Genomic_DNA"/>
</dbReference>
<feature type="compositionally biased region" description="Polar residues" evidence="2">
    <location>
        <begin position="302"/>
        <end position="312"/>
    </location>
</feature>
<gene>
    <name evidence="4" type="ORF">SAMN05216226_102171</name>
</gene>
<feature type="coiled-coil region" evidence="1">
    <location>
        <begin position="224"/>
        <end position="265"/>
    </location>
</feature>
<evidence type="ECO:0000256" key="3">
    <source>
        <dbReference type="SAM" id="Phobius"/>
    </source>
</evidence>
<evidence type="ECO:0000256" key="2">
    <source>
        <dbReference type="SAM" id="MobiDB-lite"/>
    </source>
</evidence>
<dbReference type="RefSeq" id="WP_092699175.1">
    <property type="nucleotide sequence ID" value="NZ_FNFC01000002.1"/>
</dbReference>
<feature type="compositionally biased region" description="Polar residues" evidence="2">
    <location>
        <begin position="281"/>
        <end position="293"/>
    </location>
</feature>
<feature type="transmembrane region" description="Helical" evidence="3">
    <location>
        <begin position="45"/>
        <end position="66"/>
    </location>
</feature>
<keyword evidence="5" id="KW-1185">Reference proteome</keyword>
<keyword evidence="3" id="KW-1133">Transmembrane helix</keyword>
<evidence type="ECO:0000313" key="4">
    <source>
        <dbReference type="EMBL" id="SDJ33331.1"/>
    </source>
</evidence>
<protein>
    <submittedName>
        <fullName evidence="4">Uncharacterized protein</fullName>
    </submittedName>
</protein>
<feature type="compositionally biased region" description="Polar residues" evidence="2">
    <location>
        <begin position="1"/>
        <end position="18"/>
    </location>
</feature>
<proteinExistence type="predicted"/>
<feature type="compositionally biased region" description="Basic and acidic residues" evidence="2">
    <location>
        <begin position="24"/>
        <end position="35"/>
    </location>
</feature>
<keyword evidence="1" id="KW-0175">Coiled coil</keyword>
<dbReference type="AlphaFoldDB" id="A0A1G8SVW4"/>